<dbReference type="EMBL" id="BLXX01000003">
    <property type="protein sequence ID" value="GFO59013.1"/>
    <property type="molecule type" value="Genomic_DNA"/>
</dbReference>
<feature type="binding site" evidence="7">
    <location>
        <position position="156"/>
    </location>
    <ligand>
        <name>substrate</name>
    </ligand>
</feature>
<comment type="subunit">
    <text evidence="7">Homodimer.</text>
</comment>
<dbReference type="GO" id="GO:0005737">
    <property type="term" value="C:cytoplasm"/>
    <property type="evidence" value="ECO:0007669"/>
    <property type="project" value="UniProtKB-SubCell"/>
</dbReference>
<dbReference type="GO" id="GO:0008615">
    <property type="term" value="P:pyridoxine biosynthetic process"/>
    <property type="evidence" value="ECO:0007669"/>
    <property type="project" value="UniProtKB-UniRule"/>
</dbReference>
<comment type="similarity">
    <text evidence="7">Belongs to the PdxA family.</text>
</comment>
<keyword evidence="2 7" id="KW-0479">Metal-binding</keyword>
<reference evidence="9" key="1">
    <citation type="submission" date="2020-06" db="EMBL/GenBank/DDBJ databases">
        <title>Draft genomic sequence of Geomonas sp. Red330.</title>
        <authorList>
            <person name="Itoh H."/>
            <person name="Zhenxing X."/>
            <person name="Ushijima N."/>
            <person name="Masuda Y."/>
            <person name="Shiratori Y."/>
            <person name="Senoo K."/>
        </authorList>
    </citation>
    <scope>NUCLEOTIDE SEQUENCE [LARGE SCALE GENOMIC DNA]</scope>
    <source>
        <strain evidence="9">Red330</strain>
    </source>
</reference>
<dbReference type="Pfam" id="PF04166">
    <property type="entry name" value="PdxA"/>
    <property type="match status" value="1"/>
</dbReference>
<dbReference type="SUPFAM" id="SSF53659">
    <property type="entry name" value="Isocitrate/Isopropylmalate dehydrogenase-like"/>
    <property type="match status" value="1"/>
</dbReference>
<feature type="binding site" evidence="7">
    <location>
        <position position="185"/>
    </location>
    <ligand>
        <name>a divalent metal cation</name>
        <dbReference type="ChEBI" id="CHEBI:60240"/>
        <note>ligand shared between dimeric partners</note>
    </ligand>
</feature>
<dbReference type="GO" id="GO:0051287">
    <property type="term" value="F:NAD binding"/>
    <property type="evidence" value="ECO:0007669"/>
    <property type="project" value="InterPro"/>
</dbReference>
<dbReference type="GO" id="GO:0046872">
    <property type="term" value="F:metal ion binding"/>
    <property type="evidence" value="ECO:0007669"/>
    <property type="project" value="UniProtKB-UniRule"/>
</dbReference>
<feature type="binding site" evidence="7">
    <location>
        <position position="229"/>
    </location>
    <ligand>
        <name>a divalent metal cation</name>
        <dbReference type="ChEBI" id="CHEBI:60240"/>
        <note>ligand shared between dimeric partners</note>
    </ligand>
</feature>
<evidence type="ECO:0000256" key="6">
    <source>
        <dbReference type="ARBA" id="ARBA00023096"/>
    </source>
</evidence>
<evidence type="ECO:0000256" key="2">
    <source>
        <dbReference type="ARBA" id="ARBA00022723"/>
    </source>
</evidence>
<comment type="function">
    <text evidence="7">Catalyzes the NAD(P)-dependent oxidation of 4-(phosphooxy)-L-threonine (HTP) into 2-amino-3-oxo-4-(phosphooxy)butyric acid which spontaneously decarboxylates to form 3-amino-2-oxopropyl phosphate (AHAP).</text>
</comment>
<evidence type="ECO:0000313" key="8">
    <source>
        <dbReference type="EMBL" id="GFO59013.1"/>
    </source>
</evidence>
<feature type="binding site" evidence="7">
    <location>
        <position position="310"/>
    </location>
    <ligand>
        <name>substrate</name>
    </ligand>
</feature>
<dbReference type="PANTHER" id="PTHR30004">
    <property type="entry name" value="4-HYDROXYTHREONINE-4-PHOSPHATE DEHYDROGENASE"/>
    <property type="match status" value="1"/>
</dbReference>
<feature type="binding site" evidence="7">
    <location>
        <position position="292"/>
    </location>
    <ligand>
        <name>substrate</name>
    </ligand>
</feature>
<dbReference type="HAMAP" id="MF_00536">
    <property type="entry name" value="PdxA"/>
    <property type="match status" value="1"/>
</dbReference>
<feature type="binding site" evidence="7">
    <location>
        <position position="284"/>
    </location>
    <ligand>
        <name>a divalent metal cation</name>
        <dbReference type="ChEBI" id="CHEBI:60240"/>
        <note>ligand shared between dimeric partners</note>
    </ligand>
</feature>
<dbReference type="GO" id="GO:0050570">
    <property type="term" value="F:4-hydroxythreonine-4-phosphate dehydrogenase activity"/>
    <property type="evidence" value="ECO:0007669"/>
    <property type="project" value="UniProtKB-UniRule"/>
</dbReference>
<evidence type="ECO:0000313" key="9">
    <source>
        <dbReference type="Proteomes" id="UP000556026"/>
    </source>
</evidence>
<evidence type="ECO:0000256" key="5">
    <source>
        <dbReference type="ARBA" id="ARBA00023027"/>
    </source>
</evidence>
<feature type="binding site" evidence="7">
    <location>
        <position position="301"/>
    </location>
    <ligand>
        <name>substrate</name>
    </ligand>
</feature>
<dbReference type="Proteomes" id="UP000556026">
    <property type="component" value="Unassembled WGS sequence"/>
</dbReference>
<dbReference type="Gene3D" id="3.40.718.10">
    <property type="entry name" value="Isopropylmalate Dehydrogenase"/>
    <property type="match status" value="1"/>
</dbReference>
<keyword evidence="5 7" id="KW-0520">NAD</keyword>
<keyword evidence="4 7" id="KW-0560">Oxidoreductase</keyword>
<accession>A0A6V8MGS2</accession>
<keyword evidence="9" id="KW-1185">Reference proteome</keyword>
<comment type="subcellular location">
    <subcellularLocation>
        <location evidence="7">Cytoplasm</location>
    </subcellularLocation>
</comment>
<keyword evidence="6 7" id="KW-0664">Pyridoxine biosynthesis</keyword>
<name>A0A6V8MGS2_9BACT</name>
<dbReference type="PANTHER" id="PTHR30004:SF6">
    <property type="entry name" value="D-THREONATE 4-PHOSPHATE DEHYDROGENASE"/>
    <property type="match status" value="1"/>
</dbReference>
<feature type="binding site" evidence="7">
    <location>
        <position position="155"/>
    </location>
    <ligand>
        <name>substrate</name>
    </ligand>
</feature>
<gene>
    <name evidence="7 8" type="primary">pdxA</name>
    <name evidence="8" type="ORF">GMST_13380</name>
</gene>
<keyword evidence="3 7" id="KW-0521">NADP</keyword>
<dbReference type="NCBIfam" id="TIGR00557">
    <property type="entry name" value="pdxA"/>
    <property type="match status" value="1"/>
</dbReference>
<comment type="caution">
    <text evidence="8">The sequence shown here is derived from an EMBL/GenBank/DDBJ whole genome shotgun (WGS) entry which is preliminary data.</text>
</comment>
<dbReference type="GO" id="GO:0042823">
    <property type="term" value="P:pyridoxal phosphate biosynthetic process"/>
    <property type="evidence" value="ECO:0007669"/>
    <property type="project" value="UniProtKB-UniRule"/>
</dbReference>
<dbReference type="AlphaFoldDB" id="A0A6V8MGS2"/>
<dbReference type="UniPathway" id="UPA00244">
    <property type="reaction ID" value="UER00312"/>
</dbReference>
<proteinExistence type="inferred from homology"/>
<comment type="pathway">
    <text evidence="7">Cofactor biosynthesis; pyridoxine 5'-phosphate biosynthesis; pyridoxine 5'-phosphate from D-erythrose 4-phosphate: step 4/5.</text>
</comment>
<comment type="miscellaneous">
    <text evidence="7">The active site is located at the dimer interface.</text>
</comment>
<evidence type="ECO:0000256" key="1">
    <source>
        <dbReference type="ARBA" id="ARBA00022490"/>
    </source>
</evidence>
<evidence type="ECO:0000256" key="4">
    <source>
        <dbReference type="ARBA" id="ARBA00023002"/>
    </source>
</evidence>
<comment type="cofactor">
    <cofactor evidence="7">
        <name>a divalent metal cation</name>
        <dbReference type="ChEBI" id="CHEBI:60240"/>
    </cofactor>
    <text evidence="7">Binds 1 divalent metal cation per subunit.</text>
</comment>
<comment type="catalytic activity">
    <reaction evidence="7">
        <text>4-(phosphooxy)-L-threonine + NAD(+) = 3-amino-2-oxopropyl phosphate + CO2 + NADH</text>
        <dbReference type="Rhea" id="RHEA:32275"/>
        <dbReference type="ChEBI" id="CHEBI:16526"/>
        <dbReference type="ChEBI" id="CHEBI:57279"/>
        <dbReference type="ChEBI" id="CHEBI:57540"/>
        <dbReference type="ChEBI" id="CHEBI:57945"/>
        <dbReference type="ChEBI" id="CHEBI:58452"/>
        <dbReference type="EC" id="1.1.1.262"/>
    </reaction>
</comment>
<organism evidence="8 9">
    <name type="scientific">Geomonas silvestris</name>
    <dbReference type="NCBI Taxonomy" id="2740184"/>
    <lineage>
        <taxon>Bacteria</taxon>
        <taxon>Pseudomonadati</taxon>
        <taxon>Thermodesulfobacteriota</taxon>
        <taxon>Desulfuromonadia</taxon>
        <taxon>Geobacterales</taxon>
        <taxon>Geobacteraceae</taxon>
        <taxon>Geomonas</taxon>
    </lineage>
</organism>
<dbReference type="EC" id="1.1.1.262" evidence="7"/>
<dbReference type="InterPro" id="IPR005255">
    <property type="entry name" value="PdxA_fam"/>
</dbReference>
<dbReference type="InterPro" id="IPR037510">
    <property type="entry name" value="PdxA"/>
</dbReference>
<evidence type="ECO:0000256" key="3">
    <source>
        <dbReference type="ARBA" id="ARBA00022857"/>
    </source>
</evidence>
<sequence length="352" mass="37089">MTQAKPSGKNSFRGADMERPLIAVTMGDPSGVGPEIIVQALADPELNRLCRPLVLGDRGALERALAITKLPLTLETVQETGPLRREPGVVYLRELTRLASEEMTFGSPSAAGGDAAYRYICEAAQLCLSGAAKAMATAPINKEALNRAGHHFPGHTELLAQLTGTDQVVMMLAGERLRVTLVTIHEALAQVPALVTRERVLETIRITDRALARYFCPAPRLAVLALNPHCGEGGLFGDEERTVIAPAIAAARAEGIDAVGPLSADTLFHFAVSGGYDAVVCMYHDQGLIPLKLLHFDDGVNVTLGLPIIRTSVDHGTAYDLAGTGKASAQSMKAALVMAAQMAAMGAAPARG</sequence>
<evidence type="ECO:0000256" key="7">
    <source>
        <dbReference type="HAMAP-Rule" id="MF_00536"/>
    </source>
</evidence>
<protein>
    <recommendedName>
        <fullName evidence="7">4-hydroxythreonine-4-phosphate dehydrogenase</fullName>
        <ecNumber evidence="7">1.1.1.262</ecNumber>
    </recommendedName>
    <alternativeName>
        <fullName evidence="7">4-(phosphohydroxy)-L-threonine dehydrogenase</fullName>
    </alternativeName>
</protein>
<keyword evidence="1 7" id="KW-0963">Cytoplasm</keyword>